<accession>A0A8J6HYF1</accession>
<dbReference type="InterPro" id="IPR029057">
    <property type="entry name" value="PRTase-like"/>
</dbReference>
<evidence type="ECO:0000256" key="1">
    <source>
        <dbReference type="ARBA" id="ARBA00008007"/>
    </source>
</evidence>
<protein>
    <submittedName>
        <fullName evidence="4">ComF family protein</fullName>
    </submittedName>
</protein>
<dbReference type="Pfam" id="PF18912">
    <property type="entry name" value="DZR_2"/>
    <property type="match status" value="1"/>
</dbReference>
<dbReference type="PANTHER" id="PTHR47505">
    <property type="entry name" value="DNA UTILIZATION PROTEIN YHGH"/>
    <property type="match status" value="1"/>
</dbReference>
<evidence type="ECO:0000313" key="4">
    <source>
        <dbReference type="EMBL" id="MBA2132325.1"/>
    </source>
</evidence>
<evidence type="ECO:0000259" key="2">
    <source>
        <dbReference type="Pfam" id="PF00156"/>
    </source>
</evidence>
<reference evidence="4" key="1">
    <citation type="submission" date="2020-06" db="EMBL/GenBank/DDBJ databases">
        <title>Novel chitinolytic bacterium.</title>
        <authorList>
            <person name="Ungkulpasvich U."/>
            <person name="Kosugi A."/>
            <person name="Uke A."/>
        </authorList>
    </citation>
    <scope>NUCLEOTIDE SEQUENCE</scope>
    <source>
        <strain evidence="4">UUS1-1</strain>
    </source>
</reference>
<comment type="similarity">
    <text evidence="1">Belongs to the ComF/GntX family.</text>
</comment>
<dbReference type="SUPFAM" id="SSF53271">
    <property type="entry name" value="PRTase-like"/>
    <property type="match status" value="1"/>
</dbReference>
<dbReference type="PANTHER" id="PTHR47505:SF1">
    <property type="entry name" value="DNA UTILIZATION PROTEIN YHGH"/>
    <property type="match status" value="1"/>
</dbReference>
<dbReference type="CDD" id="cd06223">
    <property type="entry name" value="PRTases_typeI"/>
    <property type="match status" value="1"/>
</dbReference>
<evidence type="ECO:0000313" key="5">
    <source>
        <dbReference type="Proteomes" id="UP000657177"/>
    </source>
</evidence>
<dbReference type="AlphaFoldDB" id="A0A8J6HYF1"/>
<dbReference type="InterPro" id="IPR000836">
    <property type="entry name" value="PRTase_dom"/>
</dbReference>
<dbReference type="Proteomes" id="UP000657177">
    <property type="component" value="Unassembled WGS sequence"/>
</dbReference>
<dbReference type="EMBL" id="JAAKDE010000003">
    <property type="protein sequence ID" value="MBA2132325.1"/>
    <property type="molecule type" value="Genomic_DNA"/>
</dbReference>
<comment type="caution">
    <text evidence="4">The sequence shown here is derived from an EMBL/GenBank/DDBJ whole genome shotgun (WGS) entry which is preliminary data.</text>
</comment>
<name>A0A8J6HYF1_9FIRM</name>
<feature type="domain" description="Double zinc ribbon" evidence="3">
    <location>
        <begin position="8"/>
        <end position="69"/>
    </location>
</feature>
<dbReference type="Pfam" id="PF00156">
    <property type="entry name" value="Pribosyltran"/>
    <property type="match status" value="1"/>
</dbReference>
<keyword evidence="5" id="KW-1185">Reference proteome</keyword>
<organism evidence="4 5">
    <name type="scientific">Capillibacterium thermochitinicola</name>
    <dbReference type="NCBI Taxonomy" id="2699427"/>
    <lineage>
        <taxon>Bacteria</taxon>
        <taxon>Bacillati</taxon>
        <taxon>Bacillota</taxon>
        <taxon>Capillibacterium</taxon>
    </lineage>
</organism>
<sequence length="247" mass="27343">MRTLVQSLLKLFYPPLPSCVACGTTFTSIYPLAFCQGCLDRIPFVTKPVCSRCGRPLRGGDHEPCHECQSEMYYFEQAMAVAVYDGYMRELLHSAKYDFRPDLARGLGTILAVWAENEIRLEGIEAVIPVPLHPEKLAVRGYNQAKLMAEPLAAVLRRPLYTGVLQRVKPTVSQSKLSRRARKENTRNAFAVVDCPAVAGKEVLLVDDIRTTGYTLSAAARALLIAGARRVKALTMAVGVTTERWQG</sequence>
<gene>
    <name evidence="4" type="ORF">G5B42_02010</name>
</gene>
<proteinExistence type="inferred from homology"/>
<dbReference type="InterPro" id="IPR051910">
    <property type="entry name" value="ComF/GntX_DNA_util-trans"/>
</dbReference>
<feature type="domain" description="Phosphoribosyltransferase" evidence="2">
    <location>
        <begin position="181"/>
        <end position="236"/>
    </location>
</feature>
<dbReference type="Gene3D" id="3.40.50.2020">
    <property type="match status" value="1"/>
</dbReference>
<evidence type="ECO:0000259" key="3">
    <source>
        <dbReference type="Pfam" id="PF18912"/>
    </source>
</evidence>
<dbReference type="RefSeq" id="WP_181338778.1">
    <property type="nucleotide sequence ID" value="NZ_JAAKDE010000003.1"/>
</dbReference>
<dbReference type="InterPro" id="IPR044005">
    <property type="entry name" value="DZR_2"/>
</dbReference>